<evidence type="ECO:0000313" key="3">
    <source>
        <dbReference type="Proteomes" id="UP001054889"/>
    </source>
</evidence>
<reference evidence="2" key="1">
    <citation type="journal article" date="2018" name="DNA Res.">
        <title>Multiple hybrid de novo genome assembly of finger millet, an orphan allotetraploid crop.</title>
        <authorList>
            <person name="Hatakeyama M."/>
            <person name="Aluri S."/>
            <person name="Balachadran M.T."/>
            <person name="Sivarajan S.R."/>
            <person name="Patrignani A."/>
            <person name="Gruter S."/>
            <person name="Poveda L."/>
            <person name="Shimizu-Inatsugi R."/>
            <person name="Baeten J."/>
            <person name="Francoijs K.J."/>
            <person name="Nataraja K.N."/>
            <person name="Reddy Y.A.N."/>
            <person name="Phadnis S."/>
            <person name="Ravikumar R.L."/>
            <person name="Schlapbach R."/>
            <person name="Sreeman S.M."/>
            <person name="Shimizu K.K."/>
        </authorList>
    </citation>
    <scope>NUCLEOTIDE SEQUENCE</scope>
</reference>
<name>A0AAV5DYV3_ELECO</name>
<dbReference type="Pfam" id="PF01843">
    <property type="entry name" value="DIL"/>
    <property type="match status" value="1"/>
</dbReference>
<protein>
    <recommendedName>
        <fullName evidence="1">Dilute domain-containing protein</fullName>
    </recommendedName>
</protein>
<evidence type="ECO:0000259" key="1">
    <source>
        <dbReference type="PROSITE" id="PS51126"/>
    </source>
</evidence>
<dbReference type="EMBL" id="BQKI01000071">
    <property type="protein sequence ID" value="GJN15070.1"/>
    <property type="molecule type" value="Genomic_DNA"/>
</dbReference>
<dbReference type="Proteomes" id="UP001054889">
    <property type="component" value="Unassembled WGS sequence"/>
</dbReference>
<dbReference type="AlphaFoldDB" id="A0AAV5DYV3"/>
<proteinExistence type="predicted"/>
<dbReference type="InterPro" id="IPR052072">
    <property type="entry name" value="Vascular_dev_regulator"/>
</dbReference>
<dbReference type="PANTHER" id="PTHR16027:SF6">
    <property type="entry name" value="DILUTE DOMAIN-CONTAINING PROTEIN"/>
    <property type="match status" value="1"/>
</dbReference>
<evidence type="ECO:0000313" key="2">
    <source>
        <dbReference type="EMBL" id="GJN15070.1"/>
    </source>
</evidence>
<keyword evidence="3" id="KW-1185">Reference proteome</keyword>
<dbReference type="InterPro" id="IPR002710">
    <property type="entry name" value="Dilute_dom"/>
</dbReference>
<organism evidence="2 3">
    <name type="scientific">Eleusine coracana subsp. coracana</name>
    <dbReference type="NCBI Taxonomy" id="191504"/>
    <lineage>
        <taxon>Eukaryota</taxon>
        <taxon>Viridiplantae</taxon>
        <taxon>Streptophyta</taxon>
        <taxon>Embryophyta</taxon>
        <taxon>Tracheophyta</taxon>
        <taxon>Spermatophyta</taxon>
        <taxon>Magnoliopsida</taxon>
        <taxon>Liliopsida</taxon>
        <taxon>Poales</taxon>
        <taxon>Poaceae</taxon>
        <taxon>PACMAD clade</taxon>
        <taxon>Chloridoideae</taxon>
        <taxon>Cynodonteae</taxon>
        <taxon>Eleusininae</taxon>
        <taxon>Eleusine</taxon>
    </lineage>
</organism>
<dbReference type="PROSITE" id="PS51126">
    <property type="entry name" value="DILUTE"/>
    <property type="match status" value="1"/>
</dbReference>
<reference evidence="2" key="2">
    <citation type="submission" date="2021-12" db="EMBL/GenBank/DDBJ databases">
        <title>Resequencing data analysis of finger millet.</title>
        <authorList>
            <person name="Hatakeyama M."/>
            <person name="Aluri S."/>
            <person name="Balachadran M.T."/>
            <person name="Sivarajan S.R."/>
            <person name="Poveda L."/>
            <person name="Shimizu-Inatsugi R."/>
            <person name="Schlapbach R."/>
            <person name="Sreeman S.M."/>
            <person name="Shimizu K.K."/>
        </authorList>
    </citation>
    <scope>NUCLEOTIDE SEQUENCE</scope>
</reference>
<dbReference type="PANTHER" id="PTHR16027">
    <property type="entry name" value="DILUTE DOMAIN-CONTAINING PROTEIN YPR089W"/>
    <property type="match status" value="1"/>
</dbReference>
<sequence length="172" mass="19751">MDGAVGLHQIEARYPALLFKQQLVDLTEKVYGMISDKLKKELNPLLELCIQFADSAWVALRHIRQAVDFLVISLKPIRTWEEIRTDVCPALTLQQLERVVGMYWDDFMSSMKATLREESNSVSSFSVLLDDDSSIPFSLEDIARSMPNIEDTSDYDLLPFIRENQSFAFLLQ</sequence>
<comment type="caution">
    <text evidence="2">The sequence shown here is derived from an EMBL/GenBank/DDBJ whole genome shotgun (WGS) entry which is preliminary data.</text>
</comment>
<accession>A0AAV5DYV3</accession>
<gene>
    <name evidence="2" type="primary">gb01959</name>
    <name evidence="2" type="ORF">PR202_gb01959</name>
</gene>
<feature type="domain" description="Dilute" evidence="1">
    <location>
        <begin position="1"/>
        <end position="117"/>
    </location>
</feature>